<gene>
    <name evidence="2" type="ORF">FJU31_03620</name>
</gene>
<dbReference type="Proteomes" id="UP000326367">
    <property type="component" value="Unassembled WGS sequence"/>
</dbReference>
<protein>
    <submittedName>
        <fullName evidence="2">OsmC family protein</fullName>
    </submittedName>
</protein>
<feature type="chain" id="PRO_5046343897" evidence="1">
    <location>
        <begin position="41"/>
        <end position="405"/>
    </location>
</feature>
<evidence type="ECO:0000313" key="2">
    <source>
        <dbReference type="EMBL" id="KAA9003406.1"/>
    </source>
</evidence>
<organism evidence="2 3">
    <name type="scientific">Stenotrophomonas cyclobalanopsidis</name>
    <dbReference type="NCBI Taxonomy" id="2771362"/>
    <lineage>
        <taxon>Bacteria</taxon>
        <taxon>Pseudomonadati</taxon>
        <taxon>Pseudomonadota</taxon>
        <taxon>Gammaproteobacteria</taxon>
        <taxon>Lysobacterales</taxon>
        <taxon>Lysobacteraceae</taxon>
        <taxon>Stenotrophomonas</taxon>
    </lineage>
</organism>
<keyword evidence="1" id="KW-0732">Signal</keyword>
<accession>A0ABQ6T4F5</accession>
<comment type="caution">
    <text evidence="2">The sequence shown here is derived from an EMBL/GenBank/DDBJ whole genome shotgun (WGS) entry which is preliminary data.</text>
</comment>
<dbReference type="InterPro" id="IPR036102">
    <property type="entry name" value="OsmC/Ohrsf"/>
</dbReference>
<dbReference type="SUPFAM" id="SSF82784">
    <property type="entry name" value="OsmC-like"/>
    <property type="match status" value="2"/>
</dbReference>
<name>A0ABQ6T4F5_9GAMM</name>
<dbReference type="Pfam" id="PF02566">
    <property type="entry name" value="OsmC"/>
    <property type="match status" value="1"/>
</dbReference>
<reference evidence="2 3" key="1">
    <citation type="journal article" date="2020" name="Antonie Van Leeuwenhoek">
        <title>Stenotrophomonas cyclobalanopsidis sp. nov., isolated from the leaf spot disease of Cyclobalanopsis patelliformis.</title>
        <authorList>
            <person name="Bian D.R."/>
            <person name="Xue H."/>
            <person name="Piao C.G."/>
            <person name="Li Y."/>
        </authorList>
    </citation>
    <scope>NUCLEOTIDE SEQUENCE [LARGE SCALE GENOMIC DNA]</scope>
    <source>
        <strain evidence="2 3">TPQG1-4</strain>
    </source>
</reference>
<evidence type="ECO:0000256" key="1">
    <source>
        <dbReference type="SAM" id="SignalP"/>
    </source>
</evidence>
<proteinExistence type="predicted"/>
<dbReference type="InterPro" id="IPR003718">
    <property type="entry name" value="OsmC/Ohr_fam"/>
</dbReference>
<keyword evidence="3" id="KW-1185">Reference proteome</keyword>
<dbReference type="Gene3D" id="3.30.300.20">
    <property type="match status" value="2"/>
</dbReference>
<sequence>MLPLEPIPSMSIARPRTALTFIGATALSSLLLLSAPGARAAEDSTSQLRAYVAAKRTAIEAQSAQPAVPTTIHAKVTAESRSGVRRLRIGPTGEFQYISDSGRDYAGYNLGAGSWDSLVGTLASSVADEYVVQAAVQDIPLDALDVVFTSIPERKSASLAYPNNLSYVVYIDSPATDAQLQALKRAVHENSSAIDLVTRPQQVSHADVDYVHSSSTRDPKLPPGLRDFIAEEKRPAVLARHAPRDPRDAPREPETLVARAHVEPRTGLRHVFLGKDGYHQQLHDSAPGLLGYGLAPTVEEHLLGVTGTCLTHIFEVQAASRNVLLDSLELTVDGQLSPRFGKGVTTPARYSGIRYRVRIESPASAQEIDALRQSVEATCPLYNLVKDEQKLEGRIVRGSYADAAQ</sequence>
<feature type="signal peptide" evidence="1">
    <location>
        <begin position="1"/>
        <end position="40"/>
    </location>
</feature>
<dbReference type="InterPro" id="IPR015946">
    <property type="entry name" value="KH_dom-like_a/b"/>
</dbReference>
<evidence type="ECO:0000313" key="3">
    <source>
        <dbReference type="Proteomes" id="UP000326367"/>
    </source>
</evidence>
<dbReference type="PANTHER" id="PTHR35368:SF1">
    <property type="entry name" value="HYDROPEROXIDE REDUCTASE"/>
    <property type="match status" value="1"/>
</dbReference>
<dbReference type="PANTHER" id="PTHR35368">
    <property type="entry name" value="HYDROPEROXIDE REDUCTASE"/>
    <property type="match status" value="1"/>
</dbReference>
<dbReference type="EMBL" id="VYKI01000003">
    <property type="protein sequence ID" value="KAA9003406.1"/>
    <property type="molecule type" value="Genomic_DNA"/>
</dbReference>
<dbReference type="InterPro" id="IPR052924">
    <property type="entry name" value="OsmC/Ohr_hydroprdx_reductase"/>
</dbReference>